<evidence type="ECO:0000313" key="3">
    <source>
        <dbReference type="EMBL" id="OXA38341.1"/>
    </source>
</evidence>
<feature type="coiled-coil region" evidence="1">
    <location>
        <begin position="79"/>
        <end position="106"/>
    </location>
</feature>
<accession>A0A226D111</accession>
<protein>
    <submittedName>
        <fullName evidence="3">Uncharacterized protein</fullName>
    </submittedName>
</protein>
<feature type="region of interest" description="Disordered" evidence="2">
    <location>
        <begin position="1"/>
        <end position="63"/>
    </location>
</feature>
<evidence type="ECO:0000313" key="4">
    <source>
        <dbReference type="Proteomes" id="UP000198287"/>
    </source>
</evidence>
<dbReference type="EMBL" id="LNIX01000046">
    <property type="protein sequence ID" value="OXA38341.1"/>
    <property type="molecule type" value="Genomic_DNA"/>
</dbReference>
<sequence>MGPKKAVPSPKKNSNKSNAKVAEFNFNHNNVTNKRLRSDNSSKGSENSFNGELSQSKNQSSSGNERIMKFLGEKIDKLAEDVNNSLAKLSENITAQQRDINQLKSDVANNTKSNIGLSTRFENIVVQSESIEKELKRINLIITGLNDPINESNESLKQVVEELCSRVSKSEIKVDIVTRIGNHSALKPRQIIVRFYCLSDRELVWASRKSTVPPIFINEDLPFTLRRDFAILRKKAKDLRRENEDAEINWRKKTITTESDVLIVKNGNLVSNGQYDGQSSQKGGKDVNLNSHDRGIAILVKDNLKVKEISNNVENSVNVEHFTIQTTTSLKIYLMNIAD</sequence>
<dbReference type="Gene3D" id="3.30.70.1820">
    <property type="entry name" value="L1 transposable element, RRM domain"/>
    <property type="match status" value="1"/>
</dbReference>
<organism evidence="3 4">
    <name type="scientific">Folsomia candida</name>
    <name type="common">Springtail</name>
    <dbReference type="NCBI Taxonomy" id="158441"/>
    <lineage>
        <taxon>Eukaryota</taxon>
        <taxon>Metazoa</taxon>
        <taxon>Ecdysozoa</taxon>
        <taxon>Arthropoda</taxon>
        <taxon>Hexapoda</taxon>
        <taxon>Collembola</taxon>
        <taxon>Entomobryomorpha</taxon>
        <taxon>Isotomoidea</taxon>
        <taxon>Isotomidae</taxon>
        <taxon>Proisotominae</taxon>
        <taxon>Folsomia</taxon>
    </lineage>
</organism>
<comment type="caution">
    <text evidence="3">The sequence shown here is derived from an EMBL/GenBank/DDBJ whole genome shotgun (WGS) entry which is preliminary data.</text>
</comment>
<feature type="compositionally biased region" description="Polar residues" evidence="2">
    <location>
        <begin position="26"/>
        <end position="63"/>
    </location>
</feature>
<reference evidence="3 4" key="1">
    <citation type="submission" date="2015-12" db="EMBL/GenBank/DDBJ databases">
        <title>The genome of Folsomia candida.</title>
        <authorList>
            <person name="Faddeeva A."/>
            <person name="Derks M.F."/>
            <person name="Anvar Y."/>
            <person name="Smit S."/>
            <person name="Van Straalen N."/>
            <person name="Roelofs D."/>
        </authorList>
    </citation>
    <scope>NUCLEOTIDE SEQUENCE [LARGE SCALE GENOMIC DNA]</scope>
    <source>
        <strain evidence="3 4">VU population</strain>
        <tissue evidence="3">Whole body</tissue>
    </source>
</reference>
<name>A0A226D111_FOLCA</name>
<feature type="compositionally biased region" description="Low complexity" evidence="2">
    <location>
        <begin position="1"/>
        <end position="22"/>
    </location>
</feature>
<evidence type="ECO:0000256" key="2">
    <source>
        <dbReference type="SAM" id="MobiDB-lite"/>
    </source>
</evidence>
<gene>
    <name evidence="3" type="ORF">Fcan01_26892</name>
</gene>
<keyword evidence="1" id="KW-0175">Coiled coil</keyword>
<proteinExistence type="predicted"/>
<dbReference type="Proteomes" id="UP000198287">
    <property type="component" value="Unassembled WGS sequence"/>
</dbReference>
<evidence type="ECO:0000256" key="1">
    <source>
        <dbReference type="SAM" id="Coils"/>
    </source>
</evidence>
<dbReference type="AlphaFoldDB" id="A0A226D111"/>
<keyword evidence="4" id="KW-1185">Reference proteome</keyword>